<evidence type="ECO:0000256" key="4">
    <source>
        <dbReference type="ARBA" id="ARBA00022807"/>
    </source>
</evidence>
<dbReference type="EMBL" id="OU900099">
    <property type="protein sequence ID" value="CAG9862807.1"/>
    <property type="molecule type" value="Genomic_DNA"/>
</dbReference>
<name>A0A9N9XS10_PHYSR</name>
<dbReference type="GO" id="GO:0006508">
    <property type="term" value="P:proteolysis"/>
    <property type="evidence" value="ECO:0007669"/>
    <property type="project" value="UniProtKB-KW"/>
</dbReference>
<evidence type="ECO:0000259" key="6">
    <source>
        <dbReference type="PROSITE" id="PS50600"/>
    </source>
</evidence>
<feature type="compositionally biased region" description="Low complexity" evidence="5">
    <location>
        <begin position="196"/>
        <end position="214"/>
    </location>
</feature>
<dbReference type="Proteomes" id="UP001153712">
    <property type="component" value="Chromosome 6"/>
</dbReference>
<protein>
    <recommendedName>
        <fullName evidence="6">Ubiquitin-like protease family profile domain-containing protein</fullName>
    </recommendedName>
</protein>
<proteinExistence type="inferred from homology"/>
<dbReference type="InterPro" id="IPR003653">
    <property type="entry name" value="Peptidase_C48_C"/>
</dbReference>
<dbReference type="Gene3D" id="3.40.395.10">
    <property type="entry name" value="Adenoviral Proteinase, Chain A"/>
    <property type="match status" value="1"/>
</dbReference>
<dbReference type="OrthoDB" id="1939479at2759"/>
<dbReference type="GO" id="GO:0080090">
    <property type="term" value="P:regulation of primary metabolic process"/>
    <property type="evidence" value="ECO:0007669"/>
    <property type="project" value="UniProtKB-ARBA"/>
</dbReference>
<keyword evidence="4" id="KW-0788">Thiol protease</keyword>
<accession>A0A9N9XS10</accession>
<dbReference type="GO" id="GO:0016926">
    <property type="term" value="P:protein desumoylation"/>
    <property type="evidence" value="ECO:0007669"/>
    <property type="project" value="TreeGrafter"/>
</dbReference>
<evidence type="ECO:0000256" key="3">
    <source>
        <dbReference type="ARBA" id="ARBA00022801"/>
    </source>
</evidence>
<keyword evidence="3" id="KW-0378">Hydrolase</keyword>
<dbReference type="PANTHER" id="PTHR12606">
    <property type="entry name" value="SENTRIN/SUMO-SPECIFIC PROTEASE"/>
    <property type="match status" value="1"/>
</dbReference>
<dbReference type="PROSITE" id="PS50600">
    <property type="entry name" value="ULP_PROTEASE"/>
    <property type="match status" value="1"/>
</dbReference>
<feature type="region of interest" description="Disordered" evidence="5">
    <location>
        <begin position="190"/>
        <end position="216"/>
    </location>
</feature>
<feature type="domain" description="Ubiquitin-like protease family profile" evidence="6">
    <location>
        <begin position="424"/>
        <end position="586"/>
    </location>
</feature>
<dbReference type="SUPFAM" id="SSF54001">
    <property type="entry name" value="Cysteine proteinases"/>
    <property type="match status" value="1"/>
</dbReference>
<dbReference type="Pfam" id="PF02902">
    <property type="entry name" value="Peptidase_C48"/>
    <property type="match status" value="1"/>
</dbReference>
<gene>
    <name evidence="7" type="ORF">PHYEVI_LOCUS9113</name>
</gene>
<dbReference type="AlphaFoldDB" id="A0A9N9XS10"/>
<evidence type="ECO:0000313" key="7">
    <source>
        <dbReference type="EMBL" id="CAG9862807.1"/>
    </source>
</evidence>
<dbReference type="FunFam" id="3.40.395.10:FF:000001">
    <property type="entry name" value="Sentrin-specific protease 1"/>
    <property type="match status" value="1"/>
</dbReference>
<evidence type="ECO:0000313" key="8">
    <source>
        <dbReference type="Proteomes" id="UP001153712"/>
    </source>
</evidence>
<dbReference type="PANTHER" id="PTHR12606:SF141">
    <property type="entry name" value="GH15225P-RELATED"/>
    <property type="match status" value="1"/>
</dbReference>
<evidence type="ECO:0000256" key="2">
    <source>
        <dbReference type="ARBA" id="ARBA00022670"/>
    </source>
</evidence>
<evidence type="ECO:0000256" key="1">
    <source>
        <dbReference type="ARBA" id="ARBA00005234"/>
    </source>
</evidence>
<keyword evidence="2" id="KW-0645">Protease</keyword>
<dbReference type="GO" id="GO:0016929">
    <property type="term" value="F:deSUMOylase activity"/>
    <property type="evidence" value="ECO:0007669"/>
    <property type="project" value="TreeGrafter"/>
</dbReference>
<keyword evidence="8" id="KW-1185">Reference proteome</keyword>
<reference evidence="7" key="1">
    <citation type="submission" date="2022-01" db="EMBL/GenBank/DDBJ databases">
        <authorList>
            <person name="King R."/>
        </authorList>
    </citation>
    <scope>NUCLEOTIDE SEQUENCE</scope>
</reference>
<organism evidence="7 8">
    <name type="scientific">Phyllotreta striolata</name>
    <name type="common">Striped flea beetle</name>
    <name type="synonym">Crioceris striolata</name>
    <dbReference type="NCBI Taxonomy" id="444603"/>
    <lineage>
        <taxon>Eukaryota</taxon>
        <taxon>Metazoa</taxon>
        <taxon>Ecdysozoa</taxon>
        <taxon>Arthropoda</taxon>
        <taxon>Hexapoda</taxon>
        <taxon>Insecta</taxon>
        <taxon>Pterygota</taxon>
        <taxon>Neoptera</taxon>
        <taxon>Endopterygota</taxon>
        <taxon>Coleoptera</taxon>
        <taxon>Polyphaga</taxon>
        <taxon>Cucujiformia</taxon>
        <taxon>Chrysomeloidea</taxon>
        <taxon>Chrysomelidae</taxon>
        <taxon>Galerucinae</taxon>
        <taxon>Alticini</taxon>
        <taxon>Phyllotreta</taxon>
    </lineage>
</organism>
<dbReference type="GO" id="GO:0060255">
    <property type="term" value="P:regulation of macromolecule metabolic process"/>
    <property type="evidence" value="ECO:0007669"/>
    <property type="project" value="UniProtKB-ARBA"/>
</dbReference>
<evidence type="ECO:0000256" key="5">
    <source>
        <dbReference type="SAM" id="MobiDB-lite"/>
    </source>
</evidence>
<sequence length="618" mass="71943">MAKIQHVFDLIRNFFNPTSDFHRERARKRRASNSFDTDQHTKYRRTQFHRITSDNSDRENYFVSPVCRARSSDYKFQTKRGMETIVLDDDDDDLKKYENNSYPNKSVSKYTSTPQESRKKYEDLAGCLQGNAATNTKKKHEDQDDDITFISELKSPMLKRNEASKLGLHYIQPFSSLLNLNQRIMDDSKNRMKRMSSSNAAHSSGSSNNNSNYSVRPDDKKLYRELLESSSEYSSALNSTFNFDTSGRKGRILKLAMDIPTREKMSTKDTIRKVLGDLENEPVVIKDSDSDSDVVFLNPPSPKPDFKVEPVNSFRKVVDTSQRATSKWLENSVQQHRKVLEDRKKEVEQLQTYADKHKNINKLLRVDLLADKVDRSLRIKEAILPVIELEESIELPELTDAQLKMVQRAFNGDKNEVLTKKFNLNITRRDILTLAGLNWLNDEVINFYMNMIIERGKDSKYPKSFAFNTFFYPKLIRDGAQSLRRWTKRVDLFEHDLICVPIHLGMHWCMAIIDFGNKSIRYYDSMGSKNDKCLEALRNYLDAEHMDKKKSHYDTSEFVLENVSDIPQQMNGSDCGMFSCTFAEFITRNAKITFNQEHMPYFRQKMVVEILTGELLIK</sequence>
<feature type="region of interest" description="Disordered" evidence="5">
    <location>
        <begin position="22"/>
        <end position="41"/>
    </location>
</feature>
<comment type="similarity">
    <text evidence="1">Belongs to the peptidase C48 family.</text>
</comment>
<dbReference type="GO" id="GO:0005634">
    <property type="term" value="C:nucleus"/>
    <property type="evidence" value="ECO:0007669"/>
    <property type="project" value="TreeGrafter"/>
</dbReference>
<dbReference type="InterPro" id="IPR038765">
    <property type="entry name" value="Papain-like_cys_pep_sf"/>
</dbReference>